<dbReference type="EMBL" id="CM055092">
    <property type="protein sequence ID" value="KAJ7568271.1"/>
    <property type="molecule type" value="Genomic_DNA"/>
</dbReference>
<comment type="caution">
    <text evidence="1">The sequence shown here is derived from an EMBL/GenBank/DDBJ whole genome shotgun (WGS) entry which is preliminary data.</text>
</comment>
<proteinExistence type="predicted"/>
<keyword evidence="2" id="KW-1185">Reference proteome</keyword>
<evidence type="ECO:0000313" key="2">
    <source>
        <dbReference type="Proteomes" id="UP001162992"/>
    </source>
</evidence>
<gene>
    <name evidence="1" type="ORF">O6H91_01G025400</name>
</gene>
<reference evidence="2" key="1">
    <citation type="journal article" date="2024" name="Proc. Natl. Acad. Sci. U.S.A.">
        <title>Extraordinary preservation of gene collinearity over three hundred million years revealed in homosporous lycophytes.</title>
        <authorList>
            <person name="Li C."/>
            <person name="Wickell D."/>
            <person name="Kuo L.Y."/>
            <person name="Chen X."/>
            <person name="Nie B."/>
            <person name="Liao X."/>
            <person name="Peng D."/>
            <person name="Ji J."/>
            <person name="Jenkins J."/>
            <person name="Williams M."/>
            <person name="Shu S."/>
            <person name="Plott C."/>
            <person name="Barry K."/>
            <person name="Rajasekar S."/>
            <person name="Grimwood J."/>
            <person name="Han X."/>
            <person name="Sun S."/>
            <person name="Hou Z."/>
            <person name="He W."/>
            <person name="Dai G."/>
            <person name="Sun C."/>
            <person name="Schmutz J."/>
            <person name="Leebens-Mack J.H."/>
            <person name="Li F.W."/>
            <person name="Wang L."/>
        </authorList>
    </citation>
    <scope>NUCLEOTIDE SEQUENCE [LARGE SCALE GENOMIC DNA]</scope>
    <source>
        <strain evidence="2">cv. PW_Plant_1</strain>
    </source>
</reference>
<protein>
    <submittedName>
        <fullName evidence="1">Uncharacterized protein</fullName>
    </submittedName>
</protein>
<accession>A0ACC2EP68</accession>
<evidence type="ECO:0000313" key="1">
    <source>
        <dbReference type="EMBL" id="KAJ7568271.1"/>
    </source>
</evidence>
<dbReference type="Proteomes" id="UP001162992">
    <property type="component" value="Chromosome 1"/>
</dbReference>
<sequence length="2208" mass="239182">MSHYRSRGDRTEAQLKKAGRDSNGGAGSQRGGSFSTLKGGGAGGPSPSASAPPSSAPPPANHVAPSTSSTSSLQPRPSTPGTPPNKGLSGRRANEPAESSRGATGGPPDHNSSTQQPVVLQPAQSPQLAQKQQLSASLSSSKPIVKQNHSSMEVPRPAAQPAFTFQFGSISPAFMHNTGLQIPARTSSAPPNLDEQKRDKAQYEAARASAISKAQTAIPSGPQQRHGPPHLPPASSLPPQVQVHSQVHLQSPIQMGEVHNHPQQPRLHPPLPQPGLVQHQGAKFSQPMLPSQHTGQMLPSHITNSMSGQLNHQLPPQMGHHLGPQTSVPIGGQLPPGLPGPQYGPPVTTQYIQPRTNRAVKIVNPNTHEELRFDSKVKKNDSDKVLPSGSSPQLSARLSNNGPAQPRIGVSYGGAPHHQMNVNFYPGVQVGPYGPTGPPFYRPGLPPSGLPPPGAGLPSNPPLRYGFTPPQGMPFVNHSVAPGPTIPPPAVMGIGLPTQGHGVPEANSPLPSNPPVQISFAGATQPVAKVISAAVAGRQGPPPLSLRPPGIATTQAGHDLKEKVTVQNGSLVHMDSIGSEGEISDTTTDSPSKILTCMPIIEIVSQDNKALSESQLNTDTLDDIDSVLKSECSNVFVEGPSEAQLEAKVNKGSQNPKEVASLKPSFAVSNMELSTRSAKLMDNAGALSSTPANDSVNLLNEKEVPVHLNSNFVIITGSITEAAISEAETHLVDSKDESCTSSSSTTSVQIDLAEEAIMSNSLNNQVSEISKDQVPETLVLEALSVGGRTIDDQLISGCETDNGHESFRPDGTDRQLILGSETKREMKQFDGQVAANMYADIALSSALPPLTGTSFDVQVDTSLVSKLTPDTINEYSNCEGAAVDLNSQSKTAVTGVAHGTAEISKEGKIVHIQHLESSSVDDVVSSPNSDQAGLGLGNSLGSLNLCSEPTEEIVGLDNTFQNLQAAEKGNIMDLQVPSRSTTVPGDAITSLEDVKASSNEDSAVNTHLESDSRSDKTGDCIINGTFANDVSSSNPIQEIDQTCVRAVGATQVSKRRKKKSIPAKADAAGVTSDLYSAYKTSEEKKQEKITQGEPVSTLTLANQTNKDASSEQPTKKELDDWEDAAEVAVSKGTADGVEVSLKADPLSTAFKMGYSGNRKYTRDFLLTFRELCFELPAHFEIRADISELLLNPESVQSGLAGDSSVNPGRNIDRQLSSSLRLERRGSVAAGPDEDRWTRQPGMVPSPGLGYTEVHMDIGMPGPLGGFRSGQNPGLIPRPGFRPGMPMLPPMMMGLIPGAPLIPQMMATNVASIRTNGPDADRWQRATIAQKGLIPSPHSALPAIHKAENKYEVGKVSDEETAKQRQIKAILNKLTPQNFDKLFEQVKEVHIESAATLTGVISQIFDKALLEPTFCEMYAKFCVQLSKELPEFNEDGEKVTFKRVLLNKCQEEFERGEREQEEAMRFTPEESEEKRLKARRQMLGNIRFIGELYKKSMLTERIMHECIKKLLGGYQNPDEEDVEALCKLMATIGRIIDHAKAKQHIDAYFDRMNELASNEKLSSRLRFMLKDVIDLRRNGWQERRKVEGPKKIDEVHRDAAHERQIQSGRDRFRGLSMGGLNRRVAPPADFGIRGPPSPMYSAPQPMGNVPPVASMRSLQPQTGLRNTFGQDVRMEDRLMENRPIPMPLSQRPLDEGPIMLGPQGGLGRGLGMRAQPSAPGRSALADSPVIHGDPRRSGIGPLSGMSGYPTGMSSERGPFIGRDDYLSVKSINTERTDKPLLARPGDRFPHSIPGRDLRSFEHSAIDKTFTNAAPPYQSTSVTSAPARASSFPQILNEEQLRKKSELIINEYFSARDLKEAAQCVDELRAPKFHSTMVSIWVTQALERKDPERDLLSKLLIHLSCVEPPLLSHEAITHGFESVLALLEDTIVDVPRAPDYVADMIGKLIAQDILPLFRLGNLLKDGGMEPGSLIESGDALKILGIVLETLRGEKGEAAMVDSYKSSGLDLEDFIMSRDNDGWNLDAFLEKWSLQCLYPMAPLEKHLREALDRNQEALEIYKWFEKNVPQRMITDGSFLCMVMTRVLKHCIPSLPVDHDMNILKGRTKKYAPLLRMFSSGKAKASEASQRNYIVAVQLFVDDLGHPPGLMSVLFDNFYHEEVISERAYTKWQDDVKDATPGRDKFFLQAIREVGKWLAWLATAPEEAADED</sequence>
<name>A0ACC2EP68_DIPCM</name>
<organism evidence="1 2">
    <name type="scientific">Diphasiastrum complanatum</name>
    <name type="common">Issler's clubmoss</name>
    <name type="synonym">Lycopodium complanatum</name>
    <dbReference type="NCBI Taxonomy" id="34168"/>
    <lineage>
        <taxon>Eukaryota</taxon>
        <taxon>Viridiplantae</taxon>
        <taxon>Streptophyta</taxon>
        <taxon>Embryophyta</taxon>
        <taxon>Tracheophyta</taxon>
        <taxon>Lycopodiopsida</taxon>
        <taxon>Lycopodiales</taxon>
        <taxon>Lycopodiaceae</taxon>
        <taxon>Lycopodioideae</taxon>
        <taxon>Diphasiastrum</taxon>
    </lineage>
</organism>